<dbReference type="InterPro" id="IPR055414">
    <property type="entry name" value="LRR_R13L4/SHOC2-like"/>
</dbReference>
<dbReference type="Pfam" id="PF01582">
    <property type="entry name" value="TIR"/>
    <property type="match status" value="1"/>
</dbReference>
<dbReference type="PANTHER" id="PTHR11017">
    <property type="entry name" value="LEUCINE-RICH REPEAT-CONTAINING PROTEIN"/>
    <property type="match status" value="1"/>
</dbReference>
<dbReference type="eggNOG" id="ENOG502SIP6">
    <property type="taxonomic scope" value="Eukaryota"/>
</dbReference>
<comment type="similarity">
    <text evidence="9">Belongs to the disease resistance TIR-NB-LRR family.</text>
</comment>
<sequence length="1408" mass="159240">MASTSFFTASASSTPSIPQRIHDVFLSFRGVDTRCNFTDHLSKALVDRGIRTFRDDKLRRGEAIAPELSKAIEESRSSVIVFSENYARSRWCLDELVKIMECQKDLGHAVFPIFYHVDPSHVRKQEGSFGAAFAGYEANWKDKVGSWRTALTEAANLAGWHLQDGGISNTKGLTHLQNQLLGDIREEERSQNINIVDQGASMIETILSSKSVFIVLDDVDNRNQLKALLRHRGWLGKGSRVIITTRNKHLLIEQEVDDLYEVKGLNTEEACELFSLHAFKQNLPKSDFINLSYRMVYYCQGLPLALEVLGSLLFNMTIPQWESQLHKLAKEPMAEIHNVLKSSYDGLDRTEKDILLDVACFLKGEKRDSVLRILDACAGIGIQNLKDKCLITLPYNHKIDMHDLIQQMCWEIVRENFPKEPNKWSRLWDSHDIERALTTSEGIKGVETIDLDLSKLKRVHFNSNVFSKMTSLRLLRVHSYVNIFLGCYDEMKEEEEVDPYYEKIIDSAKKTASKYLESLKVIDLSYSTKLVQMPEFSSLSNLERLILKGCVSLIDIHPSLGVLKKLTTLNLRLCHKLKGLPSSISNLESLELLDLSKCSRFGKFSEIQGNMRCPWEPYLKEIAIKEHPTSIENSRSFWDLDPCGHSNLEKFPGIQGNMRSLRLLYLSKTAIKELPGSIDLESVESLDLSYCSKFKKFPENGANMKSLRELDLTHTAIKELPIGISNWESLRTLDLSKCSKFEKFPAIQGNMRNLKELLLNNTAIKCFPDSIGYLKSLEILNVSDCSKFENFPEKGGNMKNLKQLLLKNTPIKDLPDGIGELESLEILDLSDCSKFEKFPEKGGNMKSLGMLYLTNTAIKDLPNSIGSLESLVELDLSNCSKFEKFPEKGGNMKSLGMLYLTNTAIKDLPDSIGSLESLVELDLSNCSKFEKFPEKGGNMKSLVVLRLMNTAIKDLPDSIGSLESLVELDLSNCSKFEKFPEKGGNMKRLGVLYLTNTAIKDLPDSIGSLDLVDLDLSNCSQFEKFPELKRSMLELRTLNLRRTAIKELPSSIDNVSGLWDLDISECKNLRSLPDDISRLEFLESLILGGCSNLWEGLISNQLRNLGKLNTSQWKMAEKTLELPSSLERIDAHHCTSKEDLSSLLWLCHLNWLKSATEELKCWKLSAVIPESSGIPEWIRYDNLGSELTTELPTNWYEDPDLLGFVVSCVYQPIPTSHDPRISYHFSSAFSCELNLHGNGFGFKDERRFGCRCECQGNFNDMIDQVWVWWYPKTAIPKEHLHNSTHINASFKSNTYYCDAVNVKKCGINLIFAGDQQNHMPMLEHPQNSGDNGSALQDTNGNVHGANQDDEHYHIPMFLDLDGNFGGNGSVVLEDTVGNRKRRRDDSLPVVVEEPHYKRLGAPNTDLSH</sequence>
<dbReference type="SUPFAM" id="SSF52058">
    <property type="entry name" value="L domain-like"/>
    <property type="match status" value="2"/>
</dbReference>
<feature type="region of interest" description="Disordered" evidence="10">
    <location>
        <begin position="1377"/>
        <end position="1408"/>
    </location>
</feature>
<dbReference type="FunFam" id="3.40.50.10140:FF:000007">
    <property type="entry name" value="Disease resistance protein (TIR-NBS-LRR class)"/>
    <property type="match status" value="1"/>
</dbReference>
<dbReference type="InterPro" id="IPR000157">
    <property type="entry name" value="TIR_dom"/>
</dbReference>
<evidence type="ECO:0000313" key="12">
    <source>
        <dbReference type="EMBL" id="CCB57233.1"/>
    </source>
</evidence>
<reference evidence="13" key="1">
    <citation type="journal article" date="2007" name="Nature">
        <title>The grapevine genome sequence suggests ancestral hexaploidization in major angiosperm phyla.</title>
        <authorList>
            <consortium name="The French-Italian Public Consortium for Grapevine Genome Characterization."/>
            <person name="Jaillon O."/>
            <person name="Aury J.-M."/>
            <person name="Noel B."/>
            <person name="Policriti A."/>
            <person name="Clepet C."/>
            <person name="Casagrande A."/>
            <person name="Choisne N."/>
            <person name="Aubourg S."/>
            <person name="Vitulo N."/>
            <person name="Jubin C."/>
            <person name="Vezzi A."/>
            <person name="Legeai F."/>
            <person name="Hugueney P."/>
            <person name="Dasilva C."/>
            <person name="Horner D."/>
            <person name="Mica E."/>
            <person name="Jublot D."/>
            <person name="Poulain J."/>
            <person name="Bruyere C."/>
            <person name="Billault A."/>
            <person name="Segurens B."/>
            <person name="Gouyvenoux M."/>
            <person name="Ugarte E."/>
            <person name="Cattonaro F."/>
            <person name="Anthouard V."/>
            <person name="Vico V."/>
            <person name="Del Fabbro C."/>
            <person name="Alaux M."/>
            <person name="Di Gaspero G."/>
            <person name="Dumas V."/>
            <person name="Felice N."/>
            <person name="Paillard S."/>
            <person name="Juman I."/>
            <person name="Moroldo M."/>
            <person name="Scalabrin S."/>
            <person name="Canaguier A."/>
            <person name="Le Clainche I."/>
            <person name="Malacrida G."/>
            <person name="Durand E."/>
            <person name="Pesole G."/>
            <person name="Laucou V."/>
            <person name="Chatelet P."/>
            <person name="Merdinoglu D."/>
            <person name="Delledonne M."/>
            <person name="Pezzotti M."/>
            <person name="Lecharny A."/>
            <person name="Scarpelli C."/>
            <person name="Artiguenave F."/>
            <person name="Pe M.E."/>
            <person name="Valle G."/>
            <person name="Morgante M."/>
            <person name="Caboche M."/>
            <person name="Adam-Blondon A.-F."/>
            <person name="Weissenbach J."/>
            <person name="Quetier F."/>
            <person name="Wincker P."/>
        </authorList>
    </citation>
    <scope>NUCLEOTIDE SEQUENCE [LARGE SCALE GENOMIC DNA]</scope>
    <source>
        <strain evidence="13">cv. Pinot noir / PN40024</strain>
    </source>
</reference>
<dbReference type="Pfam" id="PF23598">
    <property type="entry name" value="LRR_14"/>
    <property type="match status" value="1"/>
</dbReference>
<dbReference type="HOGENOM" id="CLU_241155_0_0_1"/>
<name>F6HRC5_VITVI</name>
<feature type="region of interest" description="Disordered" evidence="10">
    <location>
        <begin position="1326"/>
        <end position="1346"/>
    </location>
</feature>
<dbReference type="Gene3D" id="3.80.10.10">
    <property type="entry name" value="Ribonuclease Inhibitor"/>
    <property type="match status" value="4"/>
</dbReference>
<evidence type="ECO:0000256" key="8">
    <source>
        <dbReference type="ARBA" id="ARBA00023242"/>
    </source>
</evidence>
<gene>
    <name evidence="12" type="ordered locus">VIT_12s0142g00590</name>
</gene>
<keyword evidence="7" id="KW-0520">NAD</keyword>
<dbReference type="SMART" id="SM00369">
    <property type="entry name" value="LRR_TYP"/>
    <property type="match status" value="9"/>
</dbReference>
<evidence type="ECO:0000256" key="7">
    <source>
        <dbReference type="ARBA" id="ARBA00023027"/>
    </source>
</evidence>
<evidence type="ECO:0000256" key="4">
    <source>
        <dbReference type="ARBA" id="ARBA00022614"/>
    </source>
</evidence>
<keyword evidence="3" id="KW-0963">Cytoplasm</keyword>
<dbReference type="Gene3D" id="3.40.50.10140">
    <property type="entry name" value="Toll/interleukin-1 receptor homology (TIR) domain"/>
    <property type="match status" value="1"/>
</dbReference>
<organism evidence="12 13">
    <name type="scientific">Vitis vinifera</name>
    <name type="common">Grape</name>
    <dbReference type="NCBI Taxonomy" id="29760"/>
    <lineage>
        <taxon>Eukaryota</taxon>
        <taxon>Viridiplantae</taxon>
        <taxon>Streptophyta</taxon>
        <taxon>Embryophyta</taxon>
        <taxon>Tracheophyta</taxon>
        <taxon>Spermatophyta</taxon>
        <taxon>Magnoliopsida</taxon>
        <taxon>eudicotyledons</taxon>
        <taxon>Gunneridae</taxon>
        <taxon>Pentapetalae</taxon>
        <taxon>rosids</taxon>
        <taxon>Vitales</taxon>
        <taxon>Vitaceae</taxon>
        <taxon>Viteae</taxon>
        <taxon>Vitis</taxon>
    </lineage>
</organism>
<evidence type="ECO:0000256" key="6">
    <source>
        <dbReference type="ARBA" id="ARBA00022821"/>
    </source>
</evidence>
<dbReference type="SUPFAM" id="SSF52200">
    <property type="entry name" value="Toll/Interleukin receptor TIR domain"/>
    <property type="match status" value="1"/>
</dbReference>
<dbReference type="InterPro" id="IPR044974">
    <property type="entry name" value="Disease_R_plants"/>
</dbReference>
<dbReference type="InterPro" id="IPR045344">
    <property type="entry name" value="C-JID"/>
</dbReference>
<dbReference type="PaxDb" id="29760-VIT_12s0142g00590.t01"/>
<dbReference type="PANTHER" id="PTHR11017:SF570">
    <property type="entry name" value="DISEASE RESISTANCE PROTEIN (TIR-NBS CLASS)-RELATED"/>
    <property type="match status" value="1"/>
</dbReference>
<keyword evidence="5" id="KW-0677">Repeat</keyword>
<dbReference type="SUPFAM" id="SSF52047">
    <property type="entry name" value="RNI-like"/>
    <property type="match status" value="1"/>
</dbReference>
<evidence type="ECO:0000256" key="2">
    <source>
        <dbReference type="ARBA" id="ARBA00004496"/>
    </source>
</evidence>
<dbReference type="STRING" id="29760.F6HRC5"/>
<evidence type="ECO:0000259" key="11">
    <source>
        <dbReference type="PROSITE" id="PS50104"/>
    </source>
</evidence>
<dbReference type="InterPro" id="IPR058546">
    <property type="entry name" value="RPS4B/Roq1-like_LRR"/>
</dbReference>
<dbReference type="PRINTS" id="PR00364">
    <property type="entry name" value="DISEASERSIST"/>
</dbReference>
<dbReference type="InterPro" id="IPR035897">
    <property type="entry name" value="Toll_tir_struct_dom_sf"/>
</dbReference>
<dbReference type="Proteomes" id="UP000009183">
    <property type="component" value="Chromosome 12, unordered"/>
</dbReference>
<dbReference type="ExpressionAtlas" id="F6HRC5">
    <property type="expression patterns" value="baseline"/>
</dbReference>
<dbReference type="Gene3D" id="1.10.8.430">
    <property type="entry name" value="Helical domain of apoptotic protease-activating factors"/>
    <property type="match status" value="1"/>
</dbReference>
<dbReference type="InterPro" id="IPR003591">
    <property type="entry name" value="Leu-rich_rpt_typical-subtyp"/>
</dbReference>
<accession>F6HRC5</accession>
<dbReference type="SUPFAM" id="SSF52540">
    <property type="entry name" value="P-loop containing nucleoside triphosphate hydrolases"/>
    <property type="match status" value="1"/>
</dbReference>
<dbReference type="InterPro" id="IPR058192">
    <property type="entry name" value="WHD_ROQ1-like"/>
</dbReference>
<evidence type="ECO:0000256" key="5">
    <source>
        <dbReference type="ARBA" id="ARBA00022737"/>
    </source>
</evidence>
<keyword evidence="8" id="KW-0539">Nucleus</keyword>
<protein>
    <recommendedName>
        <fullName evidence="11">TIR domain-containing protein</fullName>
    </recommendedName>
</protein>
<dbReference type="GO" id="GO:0007165">
    <property type="term" value="P:signal transduction"/>
    <property type="evidence" value="ECO:0007669"/>
    <property type="project" value="InterPro"/>
</dbReference>
<dbReference type="Pfam" id="PF23282">
    <property type="entry name" value="WHD_ROQ1"/>
    <property type="match status" value="1"/>
</dbReference>
<keyword evidence="6" id="KW-0611">Plant defense</keyword>
<proteinExistence type="inferred from homology"/>
<dbReference type="GO" id="GO:0005634">
    <property type="term" value="C:nucleus"/>
    <property type="evidence" value="ECO:0007669"/>
    <property type="project" value="UniProtKB-SubCell"/>
</dbReference>
<evidence type="ECO:0000256" key="3">
    <source>
        <dbReference type="ARBA" id="ARBA00022490"/>
    </source>
</evidence>
<feature type="compositionally biased region" description="Polar residues" evidence="10">
    <location>
        <begin position="1326"/>
        <end position="1341"/>
    </location>
</feature>
<dbReference type="PROSITE" id="PS50104">
    <property type="entry name" value="TIR"/>
    <property type="match status" value="1"/>
</dbReference>
<dbReference type="EMBL" id="FN596011">
    <property type="protein sequence ID" value="CCB57233.1"/>
    <property type="molecule type" value="Genomic_DNA"/>
</dbReference>
<dbReference type="GO" id="GO:0043531">
    <property type="term" value="F:ADP binding"/>
    <property type="evidence" value="ECO:0007669"/>
    <property type="project" value="InterPro"/>
</dbReference>
<dbReference type="GO" id="GO:0005737">
    <property type="term" value="C:cytoplasm"/>
    <property type="evidence" value="ECO:0007669"/>
    <property type="project" value="UniProtKB-SubCell"/>
</dbReference>
<evidence type="ECO:0000256" key="10">
    <source>
        <dbReference type="SAM" id="MobiDB-lite"/>
    </source>
</evidence>
<dbReference type="InterPro" id="IPR027417">
    <property type="entry name" value="P-loop_NTPase"/>
</dbReference>
<comment type="subcellular location">
    <subcellularLocation>
        <location evidence="2">Cytoplasm</location>
    </subcellularLocation>
    <subcellularLocation>
        <location evidence="1">Nucleus</location>
    </subcellularLocation>
</comment>
<dbReference type="GO" id="GO:0061809">
    <property type="term" value="F:NAD+ nucleosidase activity, cyclic ADP-ribose generating"/>
    <property type="evidence" value="ECO:0007669"/>
    <property type="project" value="UniProtKB-EC"/>
</dbReference>
<dbReference type="Pfam" id="PF20160">
    <property type="entry name" value="C-JID"/>
    <property type="match status" value="1"/>
</dbReference>
<feature type="domain" description="TIR" evidence="11">
    <location>
        <begin position="20"/>
        <end position="180"/>
    </location>
</feature>
<dbReference type="InterPro" id="IPR042197">
    <property type="entry name" value="Apaf_helical"/>
</dbReference>
<evidence type="ECO:0000256" key="1">
    <source>
        <dbReference type="ARBA" id="ARBA00004123"/>
    </source>
</evidence>
<keyword evidence="13" id="KW-1185">Reference proteome</keyword>
<dbReference type="InParanoid" id="F6HRC5"/>
<dbReference type="SMR" id="F6HRC5"/>
<dbReference type="InterPro" id="IPR032675">
    <property type="entry name" value="LRR_dom_sf"/>
</dbReference>
<dbReference type="Pfam" id="PF23286">
    <property type="entry name" value="LRR_13"/>
    <property type="match status" value="1"/>
</dbReference>
<dbReference type="GO" id="GO:0043068">
    <property type="term" value="P:positive regulation of programmed cell death"/>
    <property type="evidence" value="ECO:0007669"/>
    <property type="project" value="UniProtKB-ARBA"/>
</dbReference>
<dbReference type="GO" id="GO:0050832">
    <property type="term" value="P:defense response to fungus"/>
    <property type="evidence" value="ECO:0007669"/>
    <property type="project" value="UniProtKB-ARBA"/>
</dbReference>
<keyword evidence="4" id="KW-0433">Leucine-rich repeat</keyword>
<evidence type="ECO:0000256" key="9">
    <source>
        <dbReference type="ARBA" id="ARBA00061488"/>
    </source>
</evidence>
<dbReference type="SMART" id="SM00255">
    <property type="entry name" value="TIR"/>
    <property type="match status" value="1"/>
</dbReference>
<evidence type="ECO:0000313" key="13">
    <source>
        <dbReference type="Proteomes" id="UP000009183"/>
    </source>
</evidence>